<evidence type="ECO:0000313" key="2">
    <source>
        <dbReference type="EMBL" id="GAQ93438.1"/>
    </source>
</evidence>
<evidence type="ECO:0000313" key="3">
    <source>
        <dbReference type="Proteomes" id="UP000054558"/>
    </source>
</evidence>
<protein>
    <recommendedName>
        <fullName evidence="4">HTH psq-type domain-containing protein</fullName>
    </recommendedName>
</protein>
<accession>A0A1Y1IYM9</accession>
<keyword evidence="3" id="KW-1185">Reference proteome</keyword>
<reference evidence="2 3" key="1">
    <citation type="journal article" date="2014" name="Nat. Commun.">
        <title>Klebsormidium flaccidum genome reveals primary factors for plant terrestrial adaptation.</title>
        <authorList>
            <person name="Hori K."/>
            <person name="Maruyama F."/>
            <person name="Fujisawa T."/>
            <person name="Togashi T."/>
            <person name="Yamamoto N."/>
            <person name="Seo M."/>
            <person name="Sato S."/>
            <person name="Yamada T."/>
            <person name="Mori H."/>
            <person name="Tajima N."/>
            <person name="Moriyama T."/>
            <person name="Ikeuchi M."/>
            <person name="Watanabe M."/>
            <person name="Wada H."/>
            <person name="Kobayashi K."/>
            <person name="Saito M."/>
            <person name="Masuda T."/>
            <person name="Sasaki-Sekimoto Y."/>
            <person name="Mashiguchi K."/>
            <person name="Awai K."/>
            <person name="Shimojima M."/>
            <person name="Masuda S."/>
            <person name="Iwai M."/>
            <person name="Nobusawa T."/>
            <person name="Narise T."/>
            <person name="Kondo S."/>
            <person name="Saito H."/>
            <person name="Sato R."/>
            <person name="Murakawa M."/>
            <person name="Ihara Y."/>
            <person name="Oshima-Yamada Y."/>
            <person name="Ohtaka K."/>
            <person name="Satoh M."/>
            <person name="Sonobe K."/>
            <person name="Ishii M."/>
            <person name="Ohtani R."/>
            <person name="Kanamori-Sato M."/>
            <person name="Honoki R."/>
            <person name="Miyazaki D."/>
            <person name="Mochizuki H."/>
            <person name="Umetsu J."/>
            <person name="Higashi K."/>
            <person name="Shibata D."/>
            <person name="Kamiya Y."/>
            <person name="Sato N."/>
            <person name="Nakamura Y."/>
            <person name="Tabata S."/>
            <person name="Ida S."/>
            <person name="Kurokawa K."/>
            <person name="Ohta H."/>
        </authorList>
    </citation>
    <scope>NUCLEOTIDE SEQUENCE [LARGE SCALE GENOMIC DNA]</scope>
    <source>
        <strain evidence="2 3">NIES-2285</strain>
    </source>
</reference>
<organism evidence="2 3">
    <name type="scientific">Klebsormidium nitens</name>
    <name type="common">Green alga</name>
    <name type="synonym">Ulothrix nitens</name>
    <dbReference type="NCBI Taxonomy" id="105231"/>
    <lineage>
        <taxon>Eukaryota</taxon>
        <taxon>Viridiplantae</taxon>
        <taxon>Streptophyta</taxon>
        <taxon>Klebsormidiophyceae</taxon>
        <taxon>Klebsormidiales</taxon>
        <taxon>Klebsormidiaceae</taxon>
        <taxon>Klebsormidium</taxon>
    </lineage>
</organism>
<feature type="compositionally biased region" description="Basic and acidic residues" evidence="1">
    <location>
        <begin position="160"/>
        <end position="170"/>
    </location>
</feature>
<evidence type="ECO:0000256" key="1">
    <source>
        <dbReference type="SAM" id="MobiDB-lite"/>
    </source>
</evidence>
<feature type="compositionally biased region" description="Basic and acidic residues" evidence="1">
    <location>
        <begin position="83"/>
        <end position="95"/>
    </location>
</feature>
<sequence>MERVRDVRFKSLQHSVIECLVDGKTATQAAGDNERANRLRFSGSLHAPDQGGEESAAAKVKMVVGSGPRTERGWREGMGLATEWRHSGVSGEEKKKRGPRAAVHIKRGNGTMRMQKEKNWAMEDMEKAVPEAGSKIKSLQRAAKDNNVPFSTLRRRLERMRGGEAGEVKKGGRTVLPKHV</sequence>
<gene>
    <name evidence="2" type="ORF">KFL_015300020</name>
</gene>
<feature type="region of interest" description="Disordered" evidence="1">
    <location>
        <begin position="160"/>
        <end position="180"/>
    </location>
</feature>
<dbReference type="AlphaFoldDB" id="A0A1Y1IYM9"/>
<feature type="region of interest" description="Disordered" evidence="1">
    <location>
        <begin position="79"/>
        <end position="101"/>
    </location>
</feature>
<evidence type="ECO:0008006" key="4">
    <source>
        <dbReference type="Google" id="ProtNLM"/>
    </source>
</evidence>
<name>A0A1Y1IYM9_KLENI</name>
<proteinExistence type="predicted"/>
<dbReference type="Proteomes" id="UP000054558">
    <property type="component" value="Unassembled WGS sequence"/>
</dbReference>
<dbReference type="EMBL" id="DF238479">
    <property type="protein sequence ID" value="GAQ93438.1"/>
    <property type="molecule type" value="Genomic_DNA"/>
</dbReference>